<protein>
    <submittedName>
        <fullName evidence="1">Unnamed protein product</fullName>
    </submittedName>
</protein>
<dbReference type="Proteomes" id="UP001165083">
    <property type="component" value="Unassembled WGS sequence"/>
</dbReference>
<gene>
    <name evidence="1" type="ORF">Plil01_000524900</name>
</gene>
<proteinExistence type="predicted"/>
<dbReference type="EMBL" id="BSXW01000219">
    <property type="protein sequence ID" value="GMF15336.1"/>
    <property type="molecule type" value="Genomic_DNA"/>
</dbReference>
<evidence type="ECO:0000313" key="1">
    <source>
        <dbReference type="EMBL" id="GMF15336.1"/>
    </source>
</evidence>
<reference evidence="1" key="1">
    <citation type="submission" date="2023-04" db="EMBL/GenBank/DDBJ databases">
        <title>Phytophthora lilii NBRC 32176.</title>
        <authorList>
            <person name="Ichikawa N."/>
            <person name="Sato H."/>
            <person name="Tonouchi N."/>
        </authorList>
    </citation>
    <scope>NUCLEOTIDE SEQUENCE</scope>
    <source>
        <strain evidence="1">NBRC 32176</strain>
    </source>
</reference>
<dbReference type="AlphaFoldDB" id="A0A9W6TKZ3"/>
<accession>A0A9W6TKZ3</accession>
<keyword evidence="2" id="KW-1185">Reference proteome</keyword>
<name>A0A9W6TKZ3_9STRA</name>
<evidence type="ECO:0000313" key="2">
    <source>
        <dbReference type="Proteomes" id="UP001165083"/>
    </source>
</evidence>
<dbReference type="OrthoDB" id="100082at2759"/>
<comment type="caution">
    <text evidence="1">The sequence shown here is derived from an EMBL/GenBank/DDBJ whole genome shotgun (WGS) entry which is preliminary data.</text>
</comment>
<sequence length="460" mass="51154">MIRYARFVVDFDRAELATGRRSWHQLSSEEQLEIPIPVEWRRKITTFTPQVFNTFKRAILPTEGAQMAGLKGSKIRGKARKVCTPADAEQQLPAVSQSGRWTLQEEILLVKRWGRFMKQENLTLDEFVEMTYSKACKRLTPRGRSSSAAWRKIQSIVSFWSFISAFNANHQPGWFELSDEGQDSKMKWGELPNNFEAMDQEVFCAMEKAVLKQSQYVEDAQPVAALSPDAATRLNFSPMPLTTPSNLTELHSPEQDVPVGSNAELDRLLLEDDDASPEIIVTTPVTQEQVTAVEPCSNSALMPATCSLIEDRSIKEECVPGQQPIELEPVAMVSMEGVAQTLLSTMDAYKLQVHQAISHLQAALDEEFKRTSGCIRAMELGGLLVSTAGLPKLMLLLMKHQNDRVVSALHHAEEMCRQHGTEMRPLVQELAGSGPALRRNGISDLRGVIDVPAPGGAVPF</sequence>
<organism evidence="1 2">
    <name type="scientific">Phytophthora lilii</name>
    <dbReference type="NCBI Taxonomy" id="2077276"/>
    <lineage>
        <taxon>Eukaryota</taxon>
        <taxon>Sar</taxon>
        <taxon>Stramenopiles</taxon>
        <taxon>Oomycota</taxon>
        <taxon>Peronosporomycetes</taxon>
        <taxon>Peronosporales</taxon>
        <taxon>Peronosporaceae</taxon>
        <taxon>Phytophthora</taxon>
    </lineage>
</organism>